<dbReference type="GO" id="GO:0031167">
    <property type="term" value="P:rRNA methylation"/>
    <property type="evidence" value="ECO:0007669"/>
    <property type="project" value="InterPro"/>
</dbReference>
<accession>A0A1F6GGA3</accession>
<proteinExistence type="predicted"/>
<evidence type="ECO:0000256" key="1">
    <source>
        <dbReference type="ARBA" id="ARBA00022603"/>
    </source>
</evidence>
<sequence>MAGLRIVSGRLKGRRIPSPEGLGARPSLEKNRIVLFEVLAARYRLSDFQGVDLFAGSGALGAEAYSRGAEPVTFVENHKERALALQKNLGPLFGPDSFFLFKGDGLDWLKAQKLGGKPCLFLLDPPWGQGLGERALAFLGQNQDRWPGSLVVLEESADRPVFEGPGLTCFMVKKLGRARLDFFTLNP</sequence>
<dbReference type="InterPro" id="IPR029063">
    <property type="entry name" value="SAM-dependent_MTases_sf"/>
</dbReference>
<organism evidence="3 4">
    <name type="scientific">Candidatus Lambdaproteobacteria bacterium RIFOXYD2_FULL_50_16</name>
    <dbReference type="NCBI Taxonomy" id="1817772"/>
    <lineage>
        <taxon>Bacteria</taxon>
        <taxon>Pseudomonadati</taxon>
        <taxon>Pseudomonadota</taxon>
        <taxon>Candidatus Lambdaproteobacteria</taxon>
    </lineage>
</organism>
<dbReference type="AlphaFoldDB" id="A0A1F6GGA3"/>
<evidence type="ECO:0008006" key="5">
    <source>
        <dbReference type="Google" id="ProtNLM"/>
    </source>
</evidence>
<gene>
    <name evidence="3" type="ORF">A2527_10765</name>
</gene>
<dbReference type="PANTHER" id="PTHR43542">
    <property type="entry name" value="METHYLTRANSFERASE"/>
    <property type="match status" value="1"/>
</dbReference>
<protein>
    <recommendedName>
        <fullName evidence="5">16S rRNA (Guanine(966)-N(2))-methyltransferase RsmD</fullName>
    </recommendedName>
</protein>
<dbReference type="PIRSF" id="PIRSF004553">
    <property type="entry name" value="CHP00095"/>
    <property type="match status" value="1"/>
</dbReference>
<dbReference type="Pfam" id="PF03602">
    <property type="entry name" value="Cons_hypoth95"/>
    <property type="match status" value="1"/>
</dbReference>
<dbReference type="PANTHER" id="PTHR43542:SF1">
    <property type="entry name" value="METHYLTRANSFERASE"/>
    <property type="match status" value="1"/>
</dbReference>
<comment type="caution">
    <text evidence="3">The sequence shown here is derived from an EMBL/GenBank/DDBJ whole genome shotgun (WGS) entry which is preliminary data.</text>
</comment>
<keyword evidence="1" id="KW-0489">Methyltransferase</keyword>
<dbReference type="Proteomes" id="UP000178449">
    <property type="component" value="Unassembled WGS sequence"/>
</dbReference>
<dbReference type="SUPFAM" id="SSF53335">
    <property type="entry name" value="S-adenosyl-L-methionine-dependent methyltransferases"/>
    <property type="match status" value="1"/>
</dbReference>
<dbReference type="EMBL" id="MFNE01000004">
    <property type="protein sequence ID" value="OGG97141.1"/>
    <property type="molecule type" value="Genomic_DNA"/>
</dbReference>
<dbReference type="GO" id="GO:0008168">
    <property type="term" value="F:methyltransferase activity"/>
    <property type="evidence" value="ECO:0007669"/>
    <property type="project" value="UniProtKB-KW"/>
</dbReference>
<evidence type="ECO:0000313" key="3">
    <source>
        <dbReference type="EMBL" id="OGG97141.1"/>
    </source>
</evidence>
<evidence type="ECO:0000313" key="4">
    <source>
        <dbReference type="Proteomes" id="UP000178449"/>
    </source>
</evidence>
<dbReference type="STRING" id="1817772.A2527_10765"/>
<keyword evidence="2" id="KW-0808">Transferase</keyword>
<evidence type="ECO:0000256" key="2">
    <source>
        <dbReference type="ARBA" id="ARBA00022679"/>
    </source>
</evidence>
<name>A0A1F6GGA3_9PROT</name>
<dbReference type="Gene3D" id="3.40.50.150">
    <property type="entry name" value="Vaccinia Virus protein VP39"/>
    <property type="match status" value="1"/>
</dbReference>
<dbReference type="InterPro" id="IPR004398">
    <property type="entry name" value="RNA_MeTrfase_RsmD"/>
</dbReference>
<reference evidence="3 4" key="1">
    <citation type="journal article" date="2016" name="Nat. Commun.">
        <title>Thousands of microbial genomes shed light on interconnected biogeochemical processes in an aquifer system.</title>
        <authorList>
            <person name="Anantharaman K."/>
            <person name="Brown C.T."/>
            <person name="Hug L.A."/>
            <person name="Sharon I."/>
            <person name="Castelle C.J."/>
            <person name="Probst A.J."/>
            <person name="Thomas B.C."/>
            <person name="Singh A."/>
            <person name="Wilkins M.J."/>
            <person name="Karaoz U."/>
            <person name="Brodie E.L."/>
            <person name="Williams K.H."/>
            <person name="Hubbard S.S."/>
            <person name="Banfield J.F."/>
        </authorList>
    </citation>
    <scope>NUCLEOTIDE SEQUENCE [LARGE SCALE GENOMIC DNA]</scope>
</reference>